<sequence>MAFTTVLTTALLVTCASAGFPAWNEDFPFPGFPAPMVSLRFATPQAMAGVPKFPFPFFGGFPFPTMPPMGFPAIPSVQDIAGSIPAGGTYNGVMVSTQSESKRNEDGTVVKSGGSTVMINDNGKVTVEKTGDSPPEIVPPTNIPAFKKIGPKPMKFSDMFGPSSEEIKTISPEELEDYVPSKGEKFKGHAVVSSSFSTNVNGQKKEGAVVTKVKNDDGTVSTHNFVYQSDDSQ</sequence>
<dbReference type="Proteomes" id="UP000322000">
    <property type="component" value="Chromosome 8"/>
</dbReference>
<dbReference type="RefSeq" id="XP_026732106.1">
    <property type="nucleotide sequence ID" value="XM_026876305.1"/>
</dbReference>
<name>A0A7E5VVG6_TRINI</name>
<reference evidence="4" key="1">
    <citation type="submission" date="2025-08" db="UniProtKB">
        <authorList>
            <consortium name="RefSeq"/>
        </authorList>
    </citation>
    <scope>IDENTIFICATION</scope>
</reference>
<keyword evidence="3" id="KW-1185">Reference proteome</keyword>
<gene>
    <name evidence="4" type="primary">LOC113496914</name>
</gene>
<keyword evidence="2" id="KW-0732">Signal</keyword>
<feature type="signal peptide" evidence="2">
    <location>
        <begin position="1"/>
        <end position="18"/>
    </location>
</feature>
<dbReference type="OrthoDB" id="7445308at2759"/>
<feature type="chain" id="PRO_5028834613" evidence="2">
    <location>
        <begin position="19"/>
        <end position="233"/>
    </location>
</feature>
<evidence type="ECO:0000256" key="2">
    <source>
        <dbReference type="SAM" id="SignalP"/>
    </source>
</evidence>
<organism evidence="3 4">
    <name type="scientific">Trichoplusia ni</name>
    <name type="common">Cabbage looper</name>
    <dbReference type="NCBI Taxonomy" id="7111"/>
    <lineage>
        <taxon>Eukaryota</taxon>
        <taxon>Metazoa</taxon>
        <taxon>Ecdysozoa</taxon>
        <taxon>Arthropoda</taxon>
        <taxon>Hexapoda</taxon>
        <taxon>Insecta</taxon>
        <taxon>Pterygota</taxon>
        <taxon>Neoptera</taxon>
        <taxon>Endopterygota</taxon>
        <taxon>Lepidoptera</taxon>
        <taxon>Glossata</taxon>
        <taxon>Ditrysia</taxon>
        <taxon>Noctuoidea</taxon>
        <taxon>Noctuidae</taxon>
        <taxon>Plusiinae</taxon>
        <taxon>Trichoplusia</taxon>
    </lineage>
</organism>
<evidence type="ECO:0000256" key="1">
    <source>
        <dbReference type="SAM" id="MobiDB-lite"/>
    </source>
</evidence>
<evidence type="ECO:0000313" key="3">
    <source>
        <dbReference type="Proteomes" id="UP000322000"/>
    </source>
</evidence>
<dbReference type="KEGG" id="tnl:113496914"/>
<dbReference type="InParanoid" id="A0A7E5VVG6"/>
<dbReference type="AlphaFoldDB" id="A0A7E5VVG6"/>
<proteinExistence type="predicted"/>
<dbReference type="GeneID" id="113496914"/>
<accession>A0A7E5VVG6</accession>
<protein>
    <submittedName>
        <fullName evidence="4">Seroin-like</fullName>
    </submittedName>
</protein>
<feature type="region of interest" description="Disordered" evidence="1">
    <location>
        <begin position="98"/>
        <end position="117"/>
    </location>
</feature>
<evidence type="ECO:0000313" key="4">
    <source>
        <dbReference type="RefSeq" id="XP_026732106.1"/>
    </source>
</evidence>